<sequence>MSAGRPGACRGQAWWRALLAAACLACAAAVPATASVLRFDTARDMDAEVAAATRALLEEAEAKLPPAMQTLAPVAVRWSDRLPPDVAGRATRGTLLLNETMRTALDAVPGDVSGQEARERLLATVIHELGHFHDRRAGLSRDPRLLDLAGWQERARKPGREGDNPFSDRSPDRYELASPAEFVAVNLEHFLLDPEYACRRPALYRYFAAHFEWESGSAGCTPGIPYLDAAADEGDPALALLDPARVYEVHYLLAEGNHELMSRWGHSMLRLVVCAPGREPGPECRLDLSHHLVLSFRAFVDDVQLSSWAGLTGGYPSRLFVLPLEQVVEEYTAVQLRGLRSIPLHLQPAEIAMLLERTGRLHWSYAGRYRFIGNNCAVETFKLLHDGVPRLAGERLAAITPTGLLSKLERRGVADAAVLEDRDEALRLGYRFDSLEARFQQMLDVARAEFSIPAVQGQGGVATSERQALEVATPAEWFELEPLARRAWMEQATPRAGAALLLLEHAARRRQLAASRDWLKRRYLEGGAVDPAVLESVAATLEGLLEGSGLATRPALLLAGEPGYGLPQEAERRVATERAAAHRQRLDALATELEAQVVPLLDPALAAGLAAIDDNIAALGARLREQQRAEGALVLP</sequence>
<comment type="caution">
    <text evidence="4">The sequence shown here is derived from an EMBL/GenBank/DDBJ whole genome shotgun (WGS) entry which is preliminary data.</text>
</comment>
<keyword evidence="1" id="KW-0732">Signal</keyword>
<dbReference type="OrthoDB" id="5978971at2"/>
<evidence type="ECO:0000259" key="3">
    <source>
        <dbReference type="Pfam" id="PF25226"/>
    </source>
</evidence>
<feature type="domain" description="Lnb N-terminal periplasmic" evidence="2">
    <location>
        <begin position="241"/>
        <end position="394"/>
    </location>
</feature>
<dbReference type="eggNOG" id="COG3228">
    <property type="taxonomic scope" value="Bacteria"/>
</dbReference>
<feature type="domain" description="DUF7844" evidence="3">
    <location>
        <begin position="134"/>
        <end position="215"/>
    </location>
</feature>
<keyword evidence="5" id="KW-1185">Reference proteome</keyword>
<name>A0A0A0M9Y2_9GAMM</name>
<organism evidence="4 5">
    <name type="scientific">Lysobacter defluvii IMMIB APB-9 = DSM 18482</name>
    <dbReference type="NCBI Taxonomy" id="1385515"/>
    <lineage>
        <taxon>Bacteria</taxon>
        <taxon>Pseudomonadati</taxon>
        <taxon>Pseudomonadota</taxon>
        <taxon>Gammaproteobacteria</taxon>
        <taxon>Lysobacterales</taxon>
        <taxon>Lysobacteraceae</taxon>
        <taxon>Novilysobacter</taxon>
    </lineage>
</organism>
<dbReference type="STRING" id="1385515.GCA_000423325_00025"/>
<gene>
    <name evidence="4" type="ORF">N791_12270</name>
</gene>
<evidence type="ECO:0000313" key="5">
    <source>
        <dbReference type="Proteomes" id="UP000030003"/>
    </source>
</evidence>
<dbReference type="Pfam" id="PF13387">
    <property type="entry name" value="Lnb_N"/>
    <property type="match status" value="1"/>
</dbReference>
<dbReference type="Proteomes" id="UP000030003">
    <property type="component" value="Unassembled WGS sequence"/>
</dbReference>
<evidence type="ECO:0000259" key="2">
    <source>
        <dbReference type="Pfam" id="PF13387"/>
    </source>
</evidence>
<dbReference type="EMBL" id="AVBH01000034">
    <property type="protein sequence ID" value="KGO99039.1"/>
    <property type="molecule type" value="Genomic_DNA"/>
</dbReference>
<evidence type="ECO:0000256" key="1">
    <source>
        <dbReference type="SAM" id="SignalP"/>
    </source>
</evidence>
<dbReference type="AlphaFoldDB" id="A0A0A0M9Y2"/>
<evidence type="ECO:0000313" key="4">
    <source>
        <dbReference type="EMBL" id="KGO99039.1"/>
    </source>
</evidence>
<dbReference type="SUPFAM" id="SSF55486">
    <property type="entry name" value="Metalloproteases ('zincins'), catalytic domain"/>
    <property type="match status" value="1"/>
</dbReference>
<accession>A0A0A0M9Y2</accession>
<proteinExistence type="predicted"/>
<feature type="signal peptide" evidence="1">
    <location>
        <begin position="1"/>
        <end position="34"/>
    </location>
</feature>
<feature type="chain" id="PRO_5001966768" evidence="1">
    <location>
        <begin position="35"/>
        <end position="636"/>
    </location>
</feature>
<reference evidence="4 5" key="1">
    <citation type="submission" date="2013-08" db="EMBL/GenBank/DDBJ databases">
        <title>Genomic analysis of Lysobacter defluvii.</title>
        <authorList>
            <person name="Wang Q."/>
            <person name="Wang G."/>
        </authorList>
    </citation>
    <scope>NUCLEOTIDE SEQUENCE [LARGE SCALE GENOMIC DNA]</scope>
    <source>
        <strain evidence="4 5">IMMIB APB-9</strain>
    </source>
</reference>
<dbReference type="InterPro" id="IPR025178">
    <property type="entry name" value="Lnb_N"/>
</dbReference>
<protein>
    <submittedName>
        <fullName evidence="4">Uncharacterized protein</fullName>
    </submittedName>
</protein>
<dbReference type="Pfam" id="PF25226">
    <property type="entry name" value="DUF7844"/>
    <property type="match status" value="1"/>
</dbReference>
<dbReference type="InterPro" id="IPR057166">
    <property type="entry name" value="DUF7844"/>
</dbReference>